<evidence type="ECO:0000256" key="2">
    <source>
        <dbReference type="ARBA" id="ARBA00005709"/>
    </source>
</evidence>
<evidence type="ECO:0000259" key="4">
    <source>
        <dbReference type="Pfam" id="PF00669"/>
    </source>
</evidence>
<feature type="domain" description="Flagellin N-terminal" evidence="4">
    <location>
        <begin position="5"/>
        <end position="138"/>
    </location>
</feature>
<protein>
    <submittedName>
        <fullName evidence="6">Flagellar hook-associated protein 3 FlgL</fullName>
    </submittedName>
</protein>
<comment type="subcellular location">
    <subcellularLocation>
        <location evidence="1">Bacterial flagellum</location>
    </subcellularLocation>
</comment>
<evidence type="ECO:0000256" key="1">
    <source>
        <dbReference type="ARBA" id="ARBA00004365"/>
    </source>
</evidence>
<keyword evidence="6" id="KW-0966">Cell projection</keyword>
<dbReference type="InterPro" id="IPR013384">
    <property type="entry name" value="Flagell_FlgL"/>
</dbReference>
<dbReference type="Proteomes" id="UP000198625">
    <property type="component" value="Unassembled WGS sequence"/>
</dbReference>
<organism evidence="6 7">
    <name type="scientific">Proteiniborus ethanoligenes</name>
    <dbReference type="NCBI Taxonomy" id="415015"/>
    <lineage>
        <taxon>Bacteria</taxon>
        <taxon>Bacillati</taxon>
        <taxon>Bacillota</taxon>
        <taxon>Clostridia</taxon>
        <taxon>Eubacteriales</taxon>
        <taxon>Proteiniborus</taxon>
    </lineage>
</organism>
<dbReference type="STRING" id="415015.SAMN05660462_02713"/>
<accession>A0A1H3S5R3</accession>
<evidence type="ECO:0000313" key="6">
    <source>
        <dbReference type="EMBL" id="SDZ32928.1"/>
    </source>
</evidence>
<dbReference type="GO" id="GO:0005198">
    <property type="term" value="F:structural molecule activity"/>
    <property type="evidence" value="ECO:0007669"/>
    <property type="project" value="InterPro"/>
</dbReference>
<keyword evidence="7" id="KW-1185">Reference proteome</keyword>
<dbReference type="InterPro" id="IPR001492">
    <property type="entry name" value="Flagellin"/>
</dbReference>
<dbReference type="InterPro" id="IPR001029">
    <property type="entry name" value="Flagellin_N"/>
</dbReference>
<dbReference type="PANTHER" id="PTHR42792:SF1">
    <property type="entry name" value="FLAGELLAR HOOK-ASSOCIATED PROTEIN 3"/>
    <property type="match status" value="1"/>
</dbReference>
<dbReference type="GO" id="GO:0071973">
    <property type="term" value="P:bacterial-type flagellum-dependent cell motility"/>
    <property type="evidence" value="ECO:0007669"/>
    <property type="project" value="InterPro"/>
</dbReference>
<keyword evidence="3" id="KW-0975">Bacterial flagellum</keyword>
<gene>
    <name evidence="6" type="ORF">SAMN05660462_02713</name>
</gene>
<dbReference type="EMBL" id="FNQE01000036">
    <property type="protein sequence ID" value="SDZ32928.1"/>
    <property type="molecule type" value="Genomic_DNA"/>
</dbReference>
<evidence type="ECO:0000256" key="3">
    <source>
        <dbReference type="ARBA" id="ARBA00023143"/>
    </source>
</evidence>
<dbReference type="OrthoDB" id="9758307at2"/>
<reference evidence="6 7" key="1">
    <citation type="submission" date="2016-10" db="EMBL/GenBank/DDBJ databases">
        <authorList>
            <person name="de Groot N.N."/>
        </authorList>
    </citation>
    <scope>NUCLEOTIDE SEQUENCE [LARGE SCALE GENOMIC DNA]</scope>
    <source>
        <strain evidence="6 7">DSM 21650</strain>
    </source>
</reference>
<dbReference type="NCBIfam" id="TIGR02550">
    <property type="entry name" value="flagell_flgL"/>
    <property type="match status" value="1"/>
</dbReference>
<evidence type="ECO:0000313" key="7">
    <source>
        <dbReference type="Proteomes" id="UP000198625"/>
    </source>
</evidence>
<dbReference type="Gene3D" id="1.20.1330.10">
    <property type="entry name" value="f41 fragment of flagellin, N-terminal domain"/>
    <property type="match status" value="1"/>
</dbReference>
<name>A0A1H3S5R3_9FIRM</name>
<proteinExistence type="inferred from homology"/>
<dbReference type="PANTHER" id="PTHR42792">
    <property type="entry name" value="FLAGELLIN"/>
    <property type="match status" value="1"/>
</dbReference>
<dbReference type="InterPro" id="IPR046358">
    <property type="entry name" value="Flagellin_C"/>
</dbReference>
<dbReference type="Pfam" id="PF00669">
    <property type="entry name" value="Flagellin_N"/>
    <property type="match status" value="1"/>
</dbReference>
<evidence type="ECO:0000259" key="5">
    <source>
        <dbReference type="Pfam" id="PF00700"/>
    </source>
</evidence>
<dbReference type="GO" id="GO:0009424">
    <property type="term" value="C:bacterial-type flagellum hook"/>
    <property type="evidence" value="ECO:0007669"/>
    <property type="project" value="InterPro"/>
</dbReference>
<feature type="domain" description="Flagellin C-terminal" evidence="5">
    <location>
        <begin position="242"/>
        <end position="324"/>
    </location>
</feature>
<dbReference type="AlphaFoldDB" id="A0A1H3S5R3"/>
<dbReference type="SUPFAM" id="SSF64518">
    <property type="entry name" value="Phase 1 flagellin"/>
    <property type="match status" value="1"/>
</dbReference>
<sequence>MRITNSMLVRNMMGNLNKNLRRMEKFQKQYQSGKLFQLPSENPIGVSKSLKLYTDKSKIEQYKNNLRDAVSWMYTTEDAVTHLGEVLNRTRYLVGDAANGTKNKDDLEMIKKEITELKNQVIQIANSTHAGRSIFTGFKTDQDLLNQNGEYVIDLKNDEVSKYNVGVSENISINTLGMRVFGTITGTTTDIDGTVIVNSSNADYSTEVDSSANKDSYLFAMFNSIEKYLEKEDFGALSNTLGTVDDVITNVLEIRAEIGAKTNRLEMTQKRLDSDAINFTRLLSENEDADIAEVIMNFKMAESVYLASMSAGARIIQPSLVDFLR</sequence>
<keyword evidence="6" id="KW-0969">Cilium</keyword>
<keyword evidence="6" id="KW-0282">Flagellum</keyword>
<dbReference type="RefSeq" id="WP_091732394.1">
    <property type="nucleotide sequence ID" value="NZ_FNQE01000036.1"/>
</dbReference>
<dbReference type="Pfam" id="PF00700">
    <property type="entry name" value="Flagellin_C"/>
    <property type="match status" value="1"/>
</dbReference>
<comment type="similarity">
    <text evidence="2">Belongs to the bacterial flagellin family.</text>
</comment>